<keyword evidence="8" id="KW-0813">Transport</keyword>
<comment type="similarity">
    <text evidence="2 8">Belongs to the organo anion transporter (TC 2.A.60) family.</text>
</comment>
<dbReference type="Proteomes" id="UP000887568">
    <property type="component" value="Unplaced"/>
</dbReference>
<name>A0A913Z0H7_PATMI</name>
<protein>
    <recommendedName>
        <fullName evidence="8">Solute carrier organic anion transporter family member</fullName>
    </recommendedName>
</protein>
<dbReference type="GO" id="GO:0006811">
    <property type="term" value="P:monoatomic ion transport"/>
    <property type="evidence" value="ECO:0007669"/>
    <property type="project" value="UniProtKB-KW"/>
</dbReference>
<keyword evidence="6 8" id="KW-0472">Membrane</keyword>
<feature type="region of interest" description="Disordered" evidence="9">
    <location>
        <begin position="312"/>
        <end position="338"/>
    </location>
</feature>
<dbReference type="Gene3D" id="1.20.1250.20">
    <property type="entry name" value="MFS general substrate transporter like domains"/>
    <property type="match status" value="1"/>
</dbReference>
<evidence type="ECO:0000256" key="3">
    <source>
        <dbReference type="ARBA" id="ARBA00022475"/>
    </source>
</evidence>
<dbReference type="InterPro" id="IPR036259">
    <property type="entry name" value="MFS_trans_sf"/>
</dbReference>
<dbReference type="GeneID" id="119718828"/>
<feature type="transmembrane region" description="Helical" evidence="8">
    <location>
        <begin position="169"/>
        <end position="194"/>
    </location>
</feature>
<proteinExistence type="inferred from homology"/>
<dbReference type="PROSITE" id="PS51465">
    <property type="entry name" value="KAZAL_2"/>
    <property type="match status" value="1"/>
</dbReference>
<sequence>MYKVGENDPGDVPVVVGERKACGCGPCHPRCLAPLARPAVFSVLMALILIVELAAINGYIGAITSTLEKQFLLSSSEVGAISIINDLVSLLVVGIFTYFGHSAHRPRVVGTGALLVGVGTAICALPHFTTDSSTGSFTTNASQHRVCGESENTTSFGNNAPEKSRYTSLYLFIIGQIVVGVGNAPIIPLAMTYVDDAVEKHKTTAYIAVIYIGTSVGPMVGFLVSSWTLSLYVDLDTIPRDEWPAVPRNDPRWIGAWWLGLLVLGSAMVLLALPLFLFPRRLGTPIDEPETTKSSDVAGLRCNGVELRGASDRREKEEGFGDEHKSETKKFETEISRDQDKMEKFESKESSRTLMGQVKDFLSALLRLGRNLTLVALALGLASELAIVSGLTTFGAKYTETQFGVSAGQAALLTGAAILPASCAGHLLAGAFLRRFRLTAFQCSVFLCITVLVTLCIYPVLMFLGCDTPTVVSPKSTSCTSSQCVCDDTVIDPVCGVDGLTYLSPCLAGCVGRDEENKTFSDCSCIQGPGANSSSTEDESEASWEARVSACPLFCTMMVAYIATSSMALFVMFMGQNPSMIINLRCVEEKDRSFAIGMLTCVIKVIGFFPAPVYFGAVIKSTCLLYASSEGAVLYEETANSVCWHYDLLAFRRRFFGLLIGLKSCTLIFFLITMASLWRKRKEEVQTEEQTDKRRHSASSETSSI</sequence>
<feature type="transmembrane region" description="Helical" evidence="8">
    <location>
        <begin position="206"/>
        <end position="233"/>
    </location>
</feature>
<dbReference type="InterPro" id="IPR002350">
    <property type="entry name" value="Kazal_dom"/>
</dbReference>
<feature type="transmembrane region" description="Helical" evidence="8">
    <location>
        <begin position="39"/>
        <end position="60"/>
    </location>
</feature>
<dbReference type="SUPFAM" id="SSF103473">
    <property type="entry name" value="MFS general substrate transporter"/>
    <property type="match status" value="1"/>
</dbReference>
<comment type="subcellular location">
    <subcellularLocation>
        <location evidence="1 8">Cell membrane</location>
        <topology evidence="1 8">Multi-pass membrane protein</topology>
    </subcellularLocation>
</comment>
<dbReference type="GO" id="GO:0043252">
    <property type="term" value="P:sodium-independent organic anion transport"/>
    <property type="evidence" value="ECO:0007669"/>
    <property type="project" value="TreeGrafter"/>
</dbReference>
<keyword evidence="3" id="KW-1003">Cell membrane</keyword>
<dbReference type="Pfam" id="PF03137">
    <property type="entry name" value="OATP"/>
    <property type="match status" value="1"/>
</dbReference>
<dbReference type="OMA" id="IPLAMTY"/>
<evidence type="ECO:0000256" key="6">
    <source>
        <dbReference type="ARBA" id="ARBA00023136"/>
    </source>
</evidence>
<dbReference type="RefSeq" id="XP_038044175.1">
    <property type="nucleotide sequence ID" value="XM_038188247.1"/>
</dbReference>
<keyword evidence="12" id="KW-1185">Reference proteome</keyword>
<evidence type="ECO:0000259" key="10">
    <source>
        <dbReference type="PROSITE" id="PS51465"/>
    </source>
</evidence>
<feature type="transmembrane region" description="Helical" evidence="8">
    <location>
        <begin position="108"/>
        <end position="128"/>
    </location>
</feature>
<accession>A0A913Z0H7</accession>
<feature type="region of interest" description="Disordered" evidence="9">
    <location>
        <begin position="686"/>
        <end position="705"/>
    </location>
</feature>
<dbReference type="AlphaFoldDB" id="A0A913Z0H7"/>
<feature type="transmembrane region" description="Helical" evidence="8">
    <location>
        <begin position="594"/>
        <end position="615"/>
    </location>
</feature>
<dbReference type="Pfam" id="PF07648">
    <property type="entry name" value="Kazal_2"/>
    <property type="match status" value="1"/>
</dbReference>
<feature type="transmembrane region" description="Helical" evidence="8">
    <location>
        <begin position="546"/>
        <end position="573"/>
    </location>
</feature>
<feature type="domain" description="Kazal-like" evidence="10">
    <location>
        <begin position="473"/>
        <end position="527"/>
    </location>
</feature>
<feature type="transmembrane region" description="Helical" evidence="8">
    <location>
        <begin position="411"/>
        <end position="433"/>
    </location>
</feature>
<dbReference type="InterPro" id="IPR004156">
    <property type="entry name" value="OATP"/>
</dbReference>
<organism evidence="11 12">
    <name type="scientific">Patiria miniata</name>
    <name type="common">Bat star</name>
    <name type="synonym">Asterina miniata</name>
    <dbReference type="NCBI Taxonomy" id="46514"/>
    <lineage>
        <taxon>Eukaryota</taxon>
        <taxon>Metazoa</taxon>
        <taxon>Echinodermata</taxon>
        <taxon>Eleutherozoa</taxon>
        <taxon>Asterozoa</taxon>
        <taxon>Asteroidea</taxon>
        <taxon>Valvatacea</taxon>
        <taxon>Valvatida</taxon>
        <taxon>Asterinidae</taxon>
        <taxon>Patiria</taxon>
    </lineage>
</organism>
<dbReference type="InterPro" id="IPR036058">
    <property type="entry name" value="Kazal_dom_sf"/>
</dbReference>
<dbReference type="NCBIfam" id="TIGR00805">
    <property type="entry name" value="oat"/>
    <property type="match status" value="1"/>
</dbReference>
<evidence type="ECO:0000256" key="9">
    <source>
        <dbReference type="SAM" id="MobiDB-lite"/>
    </source>
</evidence>
<feature type="transmembrane region" description="Helical" evidence="8">
    <location>
        <begin position="445"/>
        <end position="465"/>
    </location>
</feature>
<evidence type="ECO:0000313" key="11">
    <source>
        <dbReference type="EnsemblMetazoa" id="XP_038044175.1"/>
    </source>
</evidence>
<dbReference type="OrthoDB" id="5062115at2759"/>
<dbReference type="GO" id="GO:0016323">
    <property type="term" value="C:basolateral plasma membrane"/>
    <property type="evidence" value="ECO:0007669"/>
    <property type="project" value="TreeGrafter"/>
</dbReference>
<feature type="transmembrane region" description="Helical" evidence="8">
    <location>
        <begin position="80"/>
        <end position="101"/>
    </location>
</feature>
<keyword evidence="5 8" id="KW-1133">Transmembrane helix</keyword>
<evidence type="ECO:0000256" key="1">
    <source>
        <dbReference type="ARBA" id="ARBA00004651"/>
    </source>
</evidence>
<dbReference type="CDD" id="cd17336">
    <property type="entry name" value="MFS_SLCO_OATP"/>
    <property type="match status" value="1"/>
</dbReference>
<evidence type="ECO:0000256" key="7">
    <source>
        <dbReference type="ARBA" id="ARBA00023157"/>
    </source>
</evidence>
<dbReference type="GO" id="GO:0015347">
    <property type="term" value="F:sodium-independent organic anion transmembrane transporter activity"/>
    <property type="evidence" value="ECO:0007669"/>
    <property type="project" value="TreeGrafter"/>
</dbReference>
<reference evidence="11" key="1">
    <citation type="submission" date="2022-11" db="UniProtKB">
        <authorList>
            <consortium name="EnsemblMetazoa"/>
        </authorList>
    </citation>
    <scope>IDENTIFICATION</scope>
</reference>
<evidence type="ECO:0000313" key="12">
    <source>
        <dbReference type="Proteomes" id="UP000887568"/>
    </source>
</evidence>
<dbReference type="PANTHER" id="PTHR11388:SF142">
    <property type="entry name" value="SOLUTE CARRIER ORGANIC ANION TRANSPORTER FAMILY MEMBER 5A1"/>
    <property type="match status" value="1"/>
</dbReference>
<feature type="transmembrane region" description="Helical" evidence="8">
    <location>
        <begin position="372"/>
        <end position="391"/>
    </location>
</feature>
<feature type="transmembrane region" description="Helical" evidence="8">
    <location>
        <begin position="253"/>
        <end position="278"/>
    </location>
</feature>
<feature type="transmembrane region" description="Helical" evidence="8">
    <location>
        <begin position="655"/>
        <end position="678"/>
    </location>
</feature>
<dbReference type="PANTHER" id="PTHR11388">
    <property type="entry name" value="ORGANIC ANION TRANSPORTER"/>
    <property type="match status" value="1"/>
</dbReference>
<keyword evidence="8" id="KW-0406">Ion transport</keyword>
<keyword evidence="7" id="KW-1015">Disulfide bond</keyword>
<dbReference type="EnsemblMetazoa" id="XM_038188247.1">
    <property type="protein sequence ID" value="XP_038044175.1"/>
    <property type="gene ID" value="LOC119718828"/>
</dbReference>
<evidence type="ECO:0000256" key="8">
    <source>
        <dbReference type="RuleBase" id="RU362056"/>
    </source>
</evidence>
<evidence type="ECO:0000256" key="5">
    <source>
        <dbReference type="ARBA" id="ARBA00022989"/>
    </source>
</evidence>
<keyword evidence="4 8" id="KW-0812">Transmembrane</keyword>
<evidence type="ECO:0000256" key="2">
    <source>
        <dbReference type="ARBA" id="ARBA00009657"/>
    </source>
</evidence>
<dbReference type="SUPFAM" id="SSF100895">
    <property type="entry name" value="Kazal-type serine protease inhibitors"/>
    <property type="match status" value="1"/>
</dbReference>
<evidence type="ECO:0000256" key="4">
    <source>
        <dbReference type="ARBA" id="ARBA00022692"/>
    </source>
</evidence>